<keyword evidence="3" id="KW-1185">Reference proteome</keyword>
<evidence type="ECO:0008006" key="4">
    <source>
        <dbReference type="Google" id="ProtNLM"/>
    </source>
</evidence>
<feature type="region of interest" description="Disordered" evidence="1">
    <location>
        <begin position="214"/>
        <end position="234"/>
    </location>
</feature>
<feature type="compositionally biased region" description="Low complexity" evidence="1">
    <location>
        <begin position="310"/>
        <end position="334"/>
    </location>
</feature>
<comment type="caution">
    <text evidence="2">The sequence shown here is derived from an EMBL/GenBank/DDBJ whole genome shotgun (WGS) entry which is preliminary data.</text>
</comment>
<accession>A0A9N7R2F8</accession>
<evidence type="ECO:0000313" key="2">
    <source>
        <dbReference type="EMBL" id="CAA0807055.1"/>
    </source>
</evidence>
<dbReference type="AlphaFoldDB" id="A0A9N7R2F8"/>
<dbReference type="PANTHER" id="PTHR34222:SF43">
    <property type="entry name" value="RETROTRANSPOSON GAG DOMAIN-CONTAINING PROTEIN"/>
    <property type="match status" value="1"/>
</dbReference>
<feature type="compositionally biased region" description="Basic and acidic residues" evidence="1">
    <location>
        <begin position="214"/>
        <end position="223"/>
    </location>
</feature>
<dbReference type="Pfam" id="PF14223">
    <property type="entry name" value="Retrotran_gag_2"/>
    <property type="match status" value="1"/>
</dbReference>
<evidence type="ECO:0000313" key="3">
    <source>
        <dbReference type="Proteomes" id="UP001153555"/>
    </source>
</evidence>
<reference evidence="2" key="1">
    <citation type="submission" date="2019-12" db="EMBL/GenBank/DDBJ databases">
        <authorList>
            <person name="Scholes J."/>
        </authorList>
    </citation>
    <scope>NUCLEOTIDE SEQUENCE</scope>
</reference>
<sequence length="347" mass="38138">MRVEFGIKGQWGFIKGTEQKPQPDDQINLLKWEKEDMTVFSSILNNIEPQLMHNLAEYQTSRALWEALAVTYGAGTDSFQIYHLQNEAARRVQENQTLEAYWNDLQGLWLAIDRRRPNPMTGDNNITAYNKITQENRLFNFLGGLNGDHDSIRREILREDPLPSVEAAYGKVRKEAAQRRIMTPATRSGPVAASPSSGTEIGMGLASKYFSDRQKYQPSENRKNTGGGPKKLDKSKLFCTHCNRSKHTKETCFLLVGFPEWWEDGHKPGKPNNMKAAAVTGTTEIANSGGSFGMMAAMSSGDGVHTGTTAPAALNGPEAAAGKGAGTSSGSKGVTGHSYTGDNWAWY</sequence>
<feature type="region of interest" description="Disordered" evidence="1">
    <location>
        <begin position="308"/>
        <end position="334"/>
    </location>
</feature>
<protein>
    <recommendedName>
        <fullName evidence="4">Retrotransposon gag domain-containing protein</fullName>
    </recommendedName>
</protein>
<evidence type="ECO:0000256" key="1">
    <source>
        <dbReference type="SAM" id="MobiDB-lite"/>
    </source>
</evidence>
<dbReference type="EMBL" id="CACSLK010000984">
    <property type="protein sequence ID" value="CAA0807055.1"/>
    <property type="molecule type" value="Genomic_DNA"/>
</dbReference>
<dbReference type="OrthoDB" id="1731252at2759"/>
<organism evidence="2 3">
    <name type="scientific">Striga hermonthica</name>
    <name type="common">Purple witchweed</name>
    <name type="synonym">Buchnera hermonthica</name>
    <dbReference type="NCBI Taxonomy" id="68872"/>
    <lineage>
        <taxon>Eukaryota</taxon>
        <taxon>Viridiplantae</taxon>
        <taxon>Streptophyta</taxon>
        <taxon>Embryophyta</taxon>
        <taxon>Tracheophyta</taxon>
        <taxon>Spermatophyta</taxon>
        <taxon>Magnoliopsida</taxon>
        <taxon>eudicotyledons</taxon>
        <taxon>Gunneridae</taxon>
        <taxon>Pentapetalae</taxon>
        <taxon>asterids</taxon>
        <taxon>lamiids</taxon>
        <taxon>Lamiales</taxon>
        <taxon>Orobanchaceae</taxon>
        <taxon>Buchnereae</taxon>
        <taxon>Striga</taxon>
    </lineage>
</organism>
<gene>
    <name evidence="2" type="ORF">SHERM_09923</name>
</gene>
<dbReference type="PANTHER" id="PTHR34222">
    <property type="entry name" value="GAG_PRE-INTEGRS DOMAIN-CONTAINING PROTEIN"/>
    <property type="match status" value="1"/>
</dbReference>
<name>A0A9N7R2F8_STRHE</name>
<dbReference type="Proteomes" id="UP001153555">
    <property type="component" value="Unassembled WGS sequence"/>
</dbReference>
<proteinExistence type="predicted"/>